<sequence length="306" mass="33579">MPESPIKIHFFRRHRTPLLLLGVLLFMPPLSLLFQAGTTDSNFCGAWCPRMFFVWREGMTFSQFFLGFARSFMGVILLVGILLSTLFLGRYWCSHLCPIGGTTELGSRLVSRRLKIDYSPVPAPPVRYGYLAVYLLAPLAGLGSLCCNYCNFATVPRLYGAFFTPADLAYFFRTLGWLNLALVVFLGFLARGGRGYCNFFCPVGALDALAAKLGSRFGRRMRLDAERCTRCGLCLEVCPTWAIGLEKQPCIDQLSCLPCGECEKVCPENAIAYKKAAARGRLGRRAETPATAVASSMPGACGGPGL</sequence>
<name>A0A0M3QGN1_9BACT</name>
<reference evidence="9 10" key="1">
    <citation type="submission" date="2015-07" db="EMBL/GenBank/DDBJ databases">
        <title>Isolation and Genomic Characterization of a Novel Halophilic Metal-Reducing Deltaproteobacterium from the Deep Subsurface.</title>
        <authorList>
            <person name="Badalamenti J.P."/>
            <person name="Summers Z.M."/>
            <person name="Gralnick J.A."/>
            <person name="Bond D.R."/>
        </authorList>
    </citation>
    <scope>NUCLEOTIDE SEQUENCE [LARGE SCALE GENOMIC DNA]</scope>
    <source>
        <strain evidence="9 10">WTL</strain>
    </source>
</reference>
<dbReference type="Pfam" id="PF12801">
    <property type="entry name" value="Fer4_5"/>
    <property type="match status" value="1"/>
</dbReference>
<dbReference type="GO" id="GO:0005886">
    <property type="term" value="C:plasma membrane"/>
    <property type="evidence" value="ECO:0007669"/>
    <property type="project" value="TreeGrafter"/>
</dbReference>
<dbReference type="OrthoDB" id="9784262at2"/>
<dbReference type="SUPFAM" id="SSF54862">
    <property type="entry name" value="4Fe-4S ferredoxins"/>
    <property type="match status" value="1"/>
</dbReference>
<dbReference type="PROSITE" id="PS00198">
    <property type="entry name" value="4FE4S_FER_1"/>
    <property type="match status" value="1"/>
</dbReference>
<evidence type="ECO:0000313" key="9">
    <source>
        <dbReference type="EMBL" id="ALC18093.1"/>
    </source>
</evidence>
<dbReference type="EMBL" id="CP010802">
    <property type="protein sequence ID" value="ALC18093.1"/>
    <property type="molecule type" value="Genomic_DNA"/>
</dbReference>
<dbReference type="PATRIC" id="fig|1603606.3.peg.3632"/>
<evidence type="ECO:0000256" key="3">
    <source>
        <dbReference type="ARBA" id="ARBA00022723"/>
    </source>
</evidence>
<dbReference type="Proteomes" id="UP000057158">
    <property type="component" value="Chromosome"/>
</dbReference>
<feature type="transmembrane region" description="Helical" evidence="7">
    <location>
        <begin position="131"/>
        <end position="155"/>
    </location>
</feature>
<feature type="domain" description="4Fe-4S ferredoxin-type" evidence="8">
    <location>
        <begin position="219"/>
        <end position="248"/>
    </location>
</feature>
<dbReference type="PANTHER" id="PTHR30176">
    <property type="entry name" value="FERREDOXIN-TYPE PROTEIN NAPH"/>
    <property type="match status" value="1"/>
</dbReference>
<keyword evidence="5" id="KW-0408">Iron</keyword>
<dbReference type="Gene3D" id="3.30.70.20">
    <property type="match status" value="1"/>
</dbReference>
<keyword evidence="4" id="KW-0249">Electron transport</keyword>
<dbReference type="PROSITE" id="PS51379">
    <property type="entry name" value="4FE4S_FER_2"/>
    <property type="match status" value="2"/>
</dbReference>
<keyword evidence="7" id="KW-0472">Membrane</keyword>
<keyword evidence="1" id="KW-0813">Transport</keyword>
<dbReference type="Pfam" id="PF12838">
    <property type="entry name" value="Fer4_7"/>
    <property type="match status" value="1"/>
</dbReference>
<keyword evidence="10" id="KW-1185">Reference proteome</keyword>
<dbReference type="AlphaFoldDB" id="A0A0M3QGN1"/>
<organism evidence="9 10">
    <name type="scientific">Desulfuromonas soudanensis</name>
    <dbReference type="NCBI Taxonomy" id="1603606"/>
    <lineage>
        <taxon>Bacteria</taxon>
        <taxon>Pseudomonadati</taxon>
        <taxon>Thermodesulfobacteriota</taxon>
        <taxon>Desulfuromonadia</taxon>
        <taxon>Desulfuromonadales</taxon>
        <taxon>Desulfuromonadaceae</taxon>
        <taxon>Desulfuromonas</taxon>
    </lineage>
</organism>
<evidence type="ECO:0000256" key="4">
    <source>
        <dbReference type="ARBA" id="ARBA00022982"/>
    </source>
</evidence>
<keyword evidence="7" id="KW-0812">Transmembrane</keyword>
<dbReference type="GO" id="GO:0046872">
    <property type="term" value="F:metal ion binding"/>
    <property type="evidence" value="ECO:0007669"/>
    <property type="project" value="UniProtKB-KW"/>
</dbReference>
<evidence type="ECO:0000256" key="1">
    <source>
        <dbReference type="ARBA" id="ARBA00022448"/>
    </source>
</evidence>
<evidence type="ECO:0000256" key="7">
    <source>
        <dbReference type="SAM" id="Phobius"/>
    </source>
</evidence>
<dbReference type="InterPro" id="IPR017900">
    <property type="entry name" value="4Fe4S_Fe_S_CS"/>
</dbReference>
<keyword evidence="7" id="KW-1133">Transmembrane helix</keyword>
<dbReference type="InterPro" id="IPR051684">
    <property type="entry name" value="Electron_Trans/Redox"/>
</dbReference>
<feature type="transmembrane region" description="Helical" evidence="7">
    <location>
        <begin position="65"/>
        <end position="88"/>
    </location>
</feature>
<dbReference type="RefSeq" id="WP_053552042.1">
    <property type="nucleotide sequence ID" value="NZ_CP010802.1"/>
</dbReference>
<evidence type="ECO:0000313" key="10">
    <source>
        <dbReference type="Proteomes" id="UP000057158"/>
    </source>
</evidence>
<evidence type="ECO:0000256" key="5">
    <source>
        <dbReference type="ARBA" id="ARBA00023004"/>
    </source>
</evidence>
<evidence type="ECO:0000256" key="2">
    <source>
        <dbReference type="ARBA" id="ARBA00022485"/>
    </source>
</evidence>
<dbReference type="InterPro" id="IPR017896">
    <property type="entry name" value="4Fe4S_Fe-S-bd"/>
</dbReference>
<keyword evidence="6" id="KW-0411">Iron-sulfur</keyword>
<evidence type="ECO:0000256" key="6">
    <source>
        <dbReference type="ARBA" id="ARBA00023014"/>
    </source>
</evidence>
<gene>
    <name evidence="9" type="ORF">DSOUD_3374</name>
</gene>
<protein>
    <submittedName>
        <fullName evidence="9">FeS-binding protein</fullName>
    </submittedName>
</protein>
<dbReference type="KEGG" id="des:DSOUD_3374"/>
<dbReference type="GO" id="GO:0051539">
    <property type="term" value="F:4 iron, 4 sulfur cluster binding"/>
    <property type="evidence" value="ECO:0007669"/>
    <property type="project" value="UniProtKB-KW"/>
</dbReference>
<evidence type="ECO:0000259" key="8">
    <source>
        <dbReference type="PROSITE" id="PS51379"/>
    </source>
</evidence>
<accession>A0A0M3QGN1</accession>
<keyword evidence="2" id="KW-0004">4Fe-4S</keyword>
<feature type="domain" description="4Fe-4S ferredoxin-type" evidence="8">
    <location>
        <begin position="249"/>
        <end position="276"/>
    </location>
</feature>
<dbReference type="PANTHER" id="PTHR30176:SF3">
    <property type="entry name" value="FERREDOXIN-TYPE PROTEIN NAPH"/>
    <property type="match status" value="1"/>
</dbReference>
<dbReference type="STRING" id="1603606.DSOUD_3374"/>
<feature type="transmembrane region" description="Helical" evidence="7">
    <location>
        <begin position="170"/>
        <end position="190"/>
    </location>
</feature>
<proteinExistence type="predicted"/>
<keyword evidence="3" id="KW-0479">Metal-binding</keyword>